<proteinExistence type="predicted"/>
<protein>
    <submittedName>
        <fullName evidence="2">Uncharacterized protein</fullName>
    </submittedName>
</protein>
<name>A0A976SIV5_THEOR</name>
<evidence type="ECO:0000256" key="1">
    <source>
        <dbReference type="SAM" id="SignalP"/>
    </source>
</evidence>
<evidence type="ECO:0000313" key="2">
    <source>
        <dbReference type="EMBL" id="UVC49657.1"/>
    </source>
</evidence>
<dbReference type="AlphaFoldDB" id="A0A976SIV5"/>
<dbReference type="Proteomes" id="UP000244811">
    <property type="component" value="Chromosome 3"/>
</dbReference>
<feature type="signal peptide" evidence="1">
    <location>
        <begin position="1"/>
        <end position="21"/>
    </location>
</feature>
<keyword evidence="1" id="KW-0732">Signal</keyword>
<organism evidence="2 3">
    <name type="scientific">Theileria orientalis</name>
    <dbReference type="NCBI Taxonomy" id="68886"/>
    <lineage>
        <taxon>Eukaryota</taxon>
        <taxon>Sar</taxon>
        <taxon>Alveolata</taxon>
        <taxon>Apicomplexa</taxon>
        <taxon>Aconoidasida</taxon>
        <taxon>Piroplasmida</taxon>
        <taxon>Theileriidae</taxon>
        <taxon>Theileria</taxon>
    </lineage>
</organism>
<accession>A0A976SIV5</accession>
<dbReference type="EMBL" id="CP056070">
    <property type="protein sequence ID" value="UVC49657.1"/>
    <property type="molecule type" value="Genomic_DNA"/>
</dbReference>
<gene>
    <name evidence="2" type="ORF">MACK_003767</name>
</gene>
<reference evidence="2" key="1">
    <citation type="submission" date="2022-07" db="EMBL/GenBank/DDBJ databases">
        <title>Evaluation of T. orientalis genome assembly methods using nanopore sequencing and analysis of variation between genomes.</title>
        <authorList>
            <person name="Yam J."/>
            <person name="Micallef M.L."/>
            <person name="Liu M."/>
            <person name="Djordjevic S.P."/>
            <person name="Bogema D.R."/>
            <person name="Jenkins C."/>
        </authorList>
    </citation>
    <scope>NUCLEOTIDE SEQUENCE</scope>
    <source>
        <strain evidence="2">Goon Nure</strain>
    </source>
</reference>
<feature type="chain" id="PRO_5037823411" evidence="1">
    <location>
        <begin position="22"/>
        <end position="140"/>
    </location>
</feature>
<sequence>MIYKIHIKYFIFLLFLKTTLSSTKRAHEYTSSLSAISFVELGNPILTAIEVMKGGADGKKEENFGGGNLGAYYNFMYPDNSDYPWACICNTEDLKLWKKKEQPYVRCRNQEDLSLQDIQANCDPNNVTVEQDLWKGFYLI</sequence>
<evidence type="ECO:0000313" key="3">
    <source>
        <dbReference type="Proteomes" id="UP000244811"/>
    </source>
</evidence>